<dbReference type="SMART" id="SM00248">
    <property type="entry name" value="ANK"/>
    <property type="match status" value="7"/>
</dbReference>
<dbReference type="InterPro" id="IPR036770">
    <property type="entry name" value="Ankyrin_rpt-contain_sf"/>
</dbReference>
<dbReference type="InterPro" id="IPR007111">
    <property type="entry name" value="NACHT_NTPase"/>
</dbReference>
<dbReference type="PROSITE" id="PS50088">
    <property type="entry name" value="ANK_REPEAT"/>
    <property type="match status" value="6"/>
</dbReference>
<dbReference type="Pfam" id="PF12796">
    <property type="entry name" value="Ank_2"/>
    <property type="match status" value="2"/>
</dbReference>
<dbReference type="SUPFAM" id="SSF48403">
    <property type="entry name" value="Ankyrin repeat"/>
    <property type="match status" value="1"/>
</dbReference>
<dbReference type="PANTHER" id="PTHR10039:SF16">
    <property type="entry name" value="GPI INOSITOL-DEACYLASE"/>
    <property type="match status" value="1"/>
</dbReference>
<keyword evidence="5" id="KW-1185">Reference proteome</keyword>
<keyword evidence="2" id="KW-0040">ANK repeat</keyword>
<dbReference type="InterPro" id="IPR027417">
    <property type="entry name" value="P-loop_NTPase"/>
</dbReference>
<feature type="repeat" description="ANK" evidence="2">
    <location>
        <begin position="875"/>
        <end position="907"/>
    </location>
</feature>
<dbReference type="Pfam" id="PF13637">
    <property type="entry name" value="Ank_4"/>
    <property type="match status" value="1"/>
</dbReference>
<dbReference type="PROSITE" id="PS50837">
    <property type="entry name" value="NACHT"/>
    <property type="match status" value="1"/>
</dbReference>
<feature type="repeat" description="ANK" evidence="2">
    <location>
        <begin position="809"/>
        <end position="841"/>
    </location>
</feature>
<gene>
    <name evidence="4" type="ORF">R9X50_00731400</name>
</gene>
<name>A0AAQ3RE31_9PEZI</name>
<keyword evidence="1" id="KW-0677">Repeat</keyword>
<evidence type="ECO:0000313" key="5">
    <source>
        <dbReference type="Proteomes" id="UP001303373"/>
    </source>
</evidence>
<dbReference type="InterPro" id="IPR056884">
    <property type="entry name" value="NPHP3-like_N"/>
</dbReference>
<feature type="repeat" description="ANK" evidence="2">
    <location>
        <begin position="908"/>
        <end position="940"/>
    </location>
</feature>
<dbReference type="PROSITE" id="PS50297">
    <property type="entry name" value="ANK_REP_REGION"/>
    <property type="match status" value="4"/>
</dbReference>
<evidence type="ECO:0000256" key="2">
    <source>
        <dbReference type="PROSITE-ProRule" id="PRU00023"/>
    </source>
</evidence>
<accession>A0AAQ3RE31</accession>
<sequence length="1012" mass="113513">MRLLNVHNFKFTEFRDDNRPNYVIASHRWFDGCEATFQDVRDGYNCDKAGYDKIKAFAEYVRKNVQSVEWLWIDTCCINKDSAAELSEAINLMFDWYRNAELCIAYLADVESTDDRSRFERSEWFERGWTLQELLAPRMVIFVTKSWQVIGNRGGSTLDKIELLMGPNLETEIARITRIPEDALQTFDPGRRWTVDERLRWMDGRKTTREEDMFYALYGIFGVTPGANYGERRDGAKQRLLAAINHQETIAAQKAERYREIADWLSPPDPWTNHESARRQKEPQTGTWLLDYDKYRNWKSGSFRHLWLSGQAGCGKTVLCSTAIEDVKAHCENAVNAGYAFFYFTFSDNQKKLYENLLLSAVVQLGVTEPGRSMLQQAFGNNNRGRPGQDELEKILLSCIGSYDELFIVLDALDECPEDNDGRQRMLTWLTQLSQEAPQLKILATSRELPDIQNSMAPMGAVRVSIASHLVDADIRKHVETQLSRDHRLVRLQSTTKALIEETICTKSNGMFRWAHCQLQELKKLKSTRPRFVKDALYSLPSTLDETYERMLIGIDARLRADALTLLRWLAYAKSPPSLGELVDATVIDLEGEGNVEVEDRPGLDDTLEILSSLVIIIGREGDEDANHVEDADSESDASDIRLAHRLGHITSHTRVRLAHFSVKEYLESPRILGSSAQYFHLESAREHSVLSQSCLVYLMHYSSCQEKLLAKKDFETFPLLGYAAESWYYHSALQKNSQATREIDLLCNETILRDWLRVHKPDQSYKDSFSELEQIASSLYYASFLGLEEVAGQLLINRADVDAQGGYYGNALQAAAMIDGHEKIVQMLLDAGADVNAQGGYYGNALQAAVLDGHEKIVQMLLDAGADVNAQREYYGNALQAAMRDGREKIAQMLLDSGANVNAQGGYYGNALQAAVLDGHEKIVQMLLDAGADVNAQGGYCGNALQAAVLDGHEKIVQMLLDAGADVNAQGGYCGNALQAAILGGHEKIVQMLLDAGADVNAQGGHYGNAL</sequence>
<dbReference type="Pfam" id="PF06985">
    <property type="entry name" value="HET"/>
    <property type="match status" value="1"/>
</dbReference>
<dbReference type="SUPFAM" id="SSF52540">
    <property type="entry name" value="P-loop containing nucleoside triphosphate hydrolases"/>
    <property type="match status" value="1"/>
</dbReference>
<dbReference type="AlphaFoldDB" id="A0AAQ3RE31"/>
<feature type="repeat" description="ANK" evidence="2">
    <location>
        <begin position="944"/>
        <end position="973"/>
    </location>
</feature>
<dbReference type="InterPro" id="IPR002110">
    <property type="entry name" value="Ankyrin_rpt"/>
</dbReference>
<dbReference type="Pfam" id="PF24883">
    <property type="entry name" value="NPHP3_N"/>
    <property type="match status" value="1"/>
</dbReference>
<feature type="repeat" description="ANK" evidence="2">
    <location>
        <begin position="977"/>
        <end position="1006"/>
    </location>
</feature>
<dbReference type="Gene3D" id="3.40.50.300">
    <property type="entry name" value="P-loop containing nucleotide triphosphate hydrolases"/>
    <property type="match status" value="1"/>
</dbReference>
<protein>
    <recommendedName>
        <fullName evidence="3">NACHT domain-containing protein</fullName>
    </recommendedName>
</protein>
<dbReference type="Proteomes" id="UP001303373">
    <property type="component" value="Chromosome 13"/>
</dbReference>
<dbReference type="InterPro" id="IPR010730">
    <property type="entry name" value="HET"/>
</dbReference>
<dbReference type="PANTHER" id="PTHR10039">
    <property type="entry name" value="AMELOGENIN"/>
    <property type="match status" value="1"/>
</dbReference>
<dbReference type="Gene3D" id="1.25.40.20">
    <property type="entry name" value="Ankyrin repeat-containing domain"/>
    <property type="match status" value="1"/>
</dbReference>
<organism evidence="4 5">
    <name type="scientific">Acrodontium crateriforme</name>
    <dbReference type="NCBI Taxonomy" id="150365"/>
    <lineage>
        <taxon>Eukaryota</taxon>
        <taxon>Fungi</taxon>
        <taxon>Dikarya</taxon>
        <taxon>Ascomycota</taxon>
        <taxon>Pezizomycotina</taxon>
        <taxon>Dothideomycetes</taxon>
        <taxon>Dothideomycetidae</taxon>
        <taxon>Mycosphaerellales</taxon>
        <taxon>Teratosphaeriaceae</taxon>
        <taxon>Acrodontium</taxon>
    </lineage>
</organism>
<evidence type="ECO:0000313" key="4">
    <source>
        <dbReference type="EMBL" id="WPH04423.1"/>
    </source>
</evidence>
<feature type="domain" description="NACHT" evidence="3">
    <location>
        <begin position="304"/>
        <end position="447"/>
    </location>
</feature>
<proteinExistence type="predicted"/>
<dbReference type="EMBL" id="CP138592">
    <property type="protein sequence ID" value="WPH04423.1"/>
    <property type="molecule type" value="Genomic_DNA"/>
</dbReference>
<feature type="repeat" description="ANK" evidence="2">
    <location>
        <begin position="842"/>
        <end position="874"/>
    </location>
</feature>
<reference evidence="4 5" key="1">
    <citation type="submission" date="2023-11" db="EMBL/GenBank/DDBJ databases">
        <title>An acidophilic fungus is an integral part of prey digestion in a carnivorous sundew plant.</title>
        <authorList>
            <person name="Tsai I.J."/>
        </authorList>
    </citation>
    <scope>NUCLEOTIDE SEQUENCE [LARGE SCALE GENOMIC DNA]</scope>
    <source>
        <strain evidence="4">169a</strain>
    </source>
</reference>
<evidence type="ECO:0000259" key="3">
    <source>
        <dbReference type="PROSITE" id="PS50837"/>
    </source>
</evidence>
<evidence type="ECO:0000256" key="1">
    <source>
        <dbReference type="ARBA" id="ARBA00022737"/>
    </source>
</evidence>